<sequence length="226" mass="22255">MNTSLRGFGRFVAMPITIVAMTITLMAALTGCGSGSNAGAGSPSSTHSASSAPSASTPSPSATKPSATPTPSPSASDTKGGDSNGTGSCSTSQLAASLGQSQGAAGSTYVPIVLTNNGGTCTTQGFPGVSFTAQGRQIGAPAERDGSSPASPITLNHGQSAHATLRIVQAGNFDASTCRPTPTDHLLVYPPDQKDSLTIEVSQYTGCANGELPILTISPLQAGGAA</sequence>
<name>A0A087BZD2_9BIFI</name>
<protein>
    <recommendedName>
        <fullName evidence="2">DUF4232 domain-containing protein</fullName>
    </recommendedName>
</protein>
<dbReference type="Proteomes" id="UP000029082">
    <property type="component" value="Unassembled WGS sequence"/>
</dbReference>
<accession>A0A087BZD2</accession>
<proteinExistence type="predicted"/>
<dbReference type="GeneID" id="93094971"/>
<feature type="region of interest" description="Disordered" evidence="1">
    <location>
        <begin position="35"/>
        <end position="92"/>
    </location>
</feature>
<dbReference type="PROSITE" id="PS51257">
    <property type="entry name" value="PROKAR_LIPOPROTEIN"/>
    <property type="match status" value="1"/>
</dbReference>
<reference evidence="3 4" key="1">
    <citation type="submission" date="2014-03" db="EMBL/GenBank/DDBJ databases">
        <title>Genomics of Bifidobacteria.</title>
        <authorList>
            <person name="Ventura M."/>
            <person name="Milani C."/>
            <person name="Lugli G.A."/>
        </authorList>
    </citation>
    <scope>NUCLEOTIDE SEQUENCE [LARGE SCALE GENOMIC DNA]</scope>
    <source>
        <strain evidence="3 4">DSM 21395</strain>
    </source>
</reference>
<dbReference type="STRING" id="1437603.GCA_000771525_00436"/>
<dbReference type="RefSeq" id="WP_051917982.1">
    <property type="nucleotide sequence ID" value="NZ_JDUO01000014.1"/>
</dbReference>
<evidence type="ECO:0000256" key="1">
    <source>
        <dbReference type="SAM" id="MobiDB-lite"/>
    </source>
</evidence>
<dbReference type="AlphaFoldDB" id="A0A087BZD2"/>
<evidence type="ECO:0000313" key="4">
    <source>
        <dbReference type="Proteomes" id="UP000029082"/>
    </source>
</evidence>
<keyword evidence="4" id="KW-1185">Reference proteome</keyword>
<evidence type="ECO:0000313" key="3">
    <source>
        <dbReference type="EMBL" id="KFI76382.1"/>
    </source>
</evidence>
<evidence type="ECO:0000259" key="2">
    <source>
        <dbReference type="Pfam" id="PF14016"/>
    </source>
</evidence>
<feature type="compositionally biased region" description="Low complexity" evidence="1">
    <location>
        <begin position="39"/>
        <end position="76"/>
    </location>
</feature>
<gene>
    <name evidence="3" type="ORF">BMON_1304</name>
</gene>
<dbReference type="Pfam" id="PF14016">
    <property type="entry name" value="DUF4232"/>
    <property type="match status" value="1"/>
</dbReference>
<dbReference type="EMBL" id="JGZE01000017">
    <property type="protein sequence ID" value="KFI76382.1"/>
    <property type="molecule type" value="Genomic_DNA"/>
</dbReference>
<feature type="domain" description="DUF4232" evidence="2">
    <location>
        <begin position="89"/>
        <end position="219"/>
    </location>
</feature>
<dbReference type="eggNOG" id="ENOG50330G5">
    <property type="taxonomic scope" value="Bacteria"/>
</dbReference>
<comment type="caution">
    <text evidence="3">The sequence shown here is derived from an EMBL/GenBank/DDBJ whole genome shotgun (WGS) entry which is preliminary data.</text>
</comment>
<organism evidence="3 4">
    <name type="scientific">Bifidobacterium mongoliense DSM 21395</name>
    <dbReference type="NCBI Taxonomy" id="1437603"/>
    <lineage>
        <taxon>Bacteria</taxon>
        <taxon>Bacillati</taxon>
        <taxon>Actinomycetota</taxon>
        <taxon>Actinomycetes</taxon>
        <taxon>Bifidobacteriales</taxon>
        <taxon>Bifidobacteriaceae</taxon>
        <taxon>Bifidobacterium</taxon>
    </lineage>
</organism>
<dbReference type="OrthoDB" id="3268346at2"/>
<dbReference type="InterPro" id="IPR025326">
    <property type="entry name" value="DUF4232"/>
</dbReference>